<organism evidence="1 2">
    <name type="scientific">Lentinula lateritia</name>
    <dbReference type="NCBI Taxonomy" id="40482"/>
    <lineage>
        <taxon>Eukaryota</taxon>
        <taxon>Fungi</taxon>
        <taxon>Dikarya</taxon>
        <taxon>Basidiomycota</taxon>
        <taxon>Agaricomycotina</taxon>
        <taxon>Agaricomycetes</taxon>
        <taxon>Agaricomycetidae</taxon>
        <taxon>Agaricales</taxon>
        <taxon>Marasmiineae</taxon>
        <taxon>Omphalotaceae</taxon>
        <taxon>Lentinula</taxon>
    </lineage>
</organism>
<gene>
    <name evidence="1" type="ORF">C8J55DRAFT_503231</name>
</gene>
<dbReference type="InterPro" id="IPR032675">
    <property type="entry name" value="LRR_dom_sf"/>
</dbReference>
<evidence type="ECO:0000313" key="2">
    <source>
        <dbReference type="Proteomes" id="UP001150238"/>
    </source>
</evidence>
<dbReference type="EMBL" id="JANVFS010000005">
    <property type="protein sequence ID" value="KAJ4492178.1"/>
    <property type="molecule type" value="Genomic_DNA"/>
</dbReference>
<dbReference type="AlphaFoldDB" id="A0A9W9AWV2"/>
<evidence type="ECO:0008006" key="3">
    <source>
        <dbReference type="Google" id="ProtNLM"/>
    </source>
</evidence>
<protein>
    <recommendedName>
        <fullName evidence="3">F-box domain-containing protein</fullName>
    </recommendedName>
</protein>
<comment type="caution">
    <text evidence="1">The sequence shown here is derived from an EMBL/GenBank/DDBJ whole genome shotgun (WGS) entry which is preliminary data.</text>
</comment>
<dbReference type="Gene3D" id="3.80.10.10">
    <property type="entry name" value="Ribonuclease Inhibitor"/>
    <property type="match status" value="1"/>
</dbReference>
<sequence>MAQYLTNVPIQGQISLDPQSILFLCNQLAETKTEVNLSDKELSKKLRPAYAAPFSKFEHQNDAKLVTIALLKNVLSPVRRVPPEILSEIFEWYCFSEKKDVTGWRHDIVACYVPTLVRVCVAWRNRAHGTPRIWSKFCLDSIRHHRVFEHASHGCWIGGWLSRSRGVPLDISLNFRDHSFSLEKILTFHRKIRSLSIGGYLGTWEGLFRRHMQRAGSTTFLPELEHLFILDEMKRPEGRDTFYHSAGSPTETITIFCKASKLRTVKIKEPRYDYSVLQHVKLPAAQLTSLDISVFRSDGGGRFDPKVYAEFLDQCSNLVNLQFHPSILFDPSLSLHFPALRKLVITCAGYQENATKVDLLHCLTTPLLHDLTIQCGWPTVTHIRMIIENLLRLKARSEIVLSSLTLVNFWDGRCRTAQTTAMIVDLLAHFPTIQSFVILDLKADVSDLFQAMTFGTQDHLQLLPHLTDLQIKWDHQAYRQYPVALNVMIKSRSWAGSERDLTDDRHEFCRSSEQWRLKRVVMRGFPEFQREIQPIRDISDLDLNYMNWWED</sequence>
<reference evidence="1" key="2">
    <citation type="journal article" date="2023" name="Proc. Natl. Acad. Sci. U.S.A.">
        <title>A global phylogenomic analysis of the shiitake genus Lentinula.</title>
        <authorList>
            <person name="Sierra-Patev S."/>
            <person name="Min B."/>
            <person name="Naranjo-Ortiz M."/>
            <person name="Looney B."/>
            <person name="Konkel Z."/>
            <person name="Slot J.C."/>
            <person name="Sakamoto Y."/>
            <person name="Steenwyk J.L."/>
            <person name="Rokas A."/>
            <person name="Carro J."/>
            <person name="Camarero S."/>
            <person name="Ferreira P."/>
            <person name="Molpeceres G."/>
            <person name="Ruiz-Duenas F.J."/>
            <person name="Serrano A."/>
            <person name="Henrissat B."/>
            <person name="Drula E."/>
            <person name="Hughes K.W."/>
            <person name="Mata J.L."/>
            <person name="Ishikawa N.K."/>
            <person name="Vargas-Isla R."/>
            <person name="Ushijima S."/>
            <person name="Smith C.A."/>
            <person name="Donoghue J."/>
            <person name="Ahrendt S."/>
            <person name="Andreopoulos W."/>
            <person name="He G."/>
            <person name="LaButti K."/>
            <person name="Lipzen A."/>
            <person name="Ng V."/>
            <person name="Riley R."/>
            <person name="Sandor L."/>
            <person name="Barry K."/>
            <person name="Martinez A.T."/>
            <person name="Xiao Y."/>
            <person name="Gibbons J.G."/>
            <person name="Terashima K."/>
            <person name="Grigoriev I.V."/>
            <person name="Hibbett D."/>
        </authorList>
    </citation>
    <scope>NUCLEOTIDE SEQUENCE</scope>
    <source>
        <strain evidence="1">Sp2 HRB7682 ss15</strain>
    </source>
</reference>
<evidence type="ECO:0000313" key="1">
    <source>
        <dbReference type="EMBL" id="KAJ4492178.1"/>
    </source>
</evidence>
<reference evidence="1" key="1">
    <citation type="submission" date="2022-08" db="EMBL/GenBank/DDBJ databases">
        <authorList>
            <consortium name="DOE Joint Genome Institute"/>
            <person name="Min B."/>
            <person name="Riley R."/>
            <person name="Sierra-Patev S."/>
            <person name="Naranjo-Ortiz M."/>
            <person name="Looney B."/>
            <person name="Konkel Z."/>
            <person name="Slot J.C."/>
            <person name="Sakamoto Y."/>
            <person name="Steenwyk J.L."/>
            <person name="Rokas A."/>
            <person name="Carro J."/>
            <person name="Camarero S."/>
            <person name="Ferreira P."/>
            <person name="Molpeceres G."/>
            <person name="Ruiz-Duenas F.J."/>
            <person name="Serrano A."/>
            <person name="Henrissat B."/>
            <person name="Drula E."/>
            <person name="Hughes K.W."/>
            <person name="Mata J.L."/>
            <person name="Ishikawa N.K."/>
            <person name="Vargas-Isla R."/>
            <person name="Ushijima S."/>
            <person name="Smith C.A."/>
            <person name="Ahrendt S."/>
            <person name="Andreopoulos W."/>
            <person name="He G."/>
            <person name="Labutti K."/>
            <person name="Lipzen A."/>
            <person name="Ng V."/>
            <person name="Sandor L."/>
            <person name="Barry K."/>
            <person name="Martinez A.T."/>
            <person name="Xiao Y."/>
            <person name="Gibbons J.G."/>
            <person name="Terashima K."/>
            <person name="Hibbett D.S."/>
            <person name="Grigoriev I.V."/>
        </authorList>
    </citation>
    <scope>NUCLEOTIDE SEQUENCE</scope>
    <source>
        <strain evidence="1">Sp2 HRB7682 ss15</strain>
    </source>
</reference>
<accession>A0A9W9AWV2</accession>
<name>A0A9W9AWV2_9AGAR</name>
<proteinExistence type="predicted"/>
<dbReference type="Proteomes" id="UP001150238">
    <property type="component" value="Unassembled WGS sequence"/>
</dbReference>